<sequence length="44" mass="4975">MIYQRLLVNLKQILVILTDLLVSLKQILVSLADLLVNGAILIRM</sequence>
<evidence type="ECO:0000256" key="1">
    <source>
        <dbReference type="SAM" id="Phobius"/>
    </source>
</evidence>
<organism evidence="2 3">
    <name type="scientific">Peribacillus frigoritolerans</name>
    <dbReference type="NCBI Taxonomy" id="450367"/>
    <lineage>
        <taxon>Bacteria</taxon>
        <taxon>Bacillati</taxon>
        <taxon>Bacillota</taxon>
        <taxon>Bacilli</taxon>
        <taxon>Bacillales</taxon>
        <taxon>Bacillaceae</taxon>
        <taxon>Peribacillus</taxon>
    </lineage>
</organism>
<comment type="caution">
    <text evidence="2">The sequence shown here is derived from an EMBL/GenBank/DDBJ whole genome shotgun (WGS) entry which is preliminary data.</text>
</comment>
<evidence type="ECO:0000313" key="2">
    <source>
        <dbReference type="EMBL" id="MDP1452378.1"/>
    </source>
</evidence>
<dbReference type="Proteomes" id="UP001178275">
    <property type="component" value="Unassembled WGS sequence"/>
</dbReference>
<gene>
    <name evidence="2" type="ORF">Q8G36_15045</name>
</gene>
<feature type="transmembrane region" description="Helical" evidence="1">
    <location>
        <begin position="20"/>
        <end position="42"/>
    </location>
</feature>
<proteinExistence type="predicted"/>
<dbReference type="EMBL" id="JAUUTW010000015">
    <property type="protein sequence ID" value="MDP1452378.1"/>
    <property type="molecule type" value="Genomic_DNA"/>
</dbReference>
<keyword evidence="1" id="KW-1133">Transmembrane helix</keyword>
<keyword evidence="1" id="KW-0472">Membrane</keyword>
<dbReference type="RefSeq" id="WP_305161878.1">
    <property type="nucleotide sequence ID" value="NZ_JAUUTW010000015.1"/>
</dbReference>
<reference evidence="2" key="1">
    <citation type="submission" date="2023-07" db="EMBL/GenBank/DDBJ databases">
        <title>Murine gut Bacillus species.</title>
        <authorList>
            <person name="Gutman E."/>
            <person name="Hashuel R."/>
            <person name="Litvak Y."/>
        </authorList>
    </citation>
    <scope>NUCLEOTIDE SEQUENCE</scope>
    <source>
        <strain evidence="2">RU293</strain>
    </source>
</reference>
<evidence type="ECO:0000313" key="3">
    <source>
        <dbReference type="Proteomes" id="UP001178275"/>
    </source>
</evidence>
<protein>
    <submittedName>
        <fullName evidence="2">Uncharacterized protein</fullName>
    </submittedName>
</protein>
<keyword evidence="1" id="KW-0812">Transmembrane</keyword>
<dbReference type="AlphaFoldDB" id="A0AA90P2F3"/>
<accession>A0AA90P2F3</accession>
<name>A0AA90P2F3_9BACI</name>